<evidence type="ECO:0000313" key="3">
    <source>
        <dbReference type="Proteomes" id="UP000886674"/>
    </source>
</evidence>
<name>A0A9E4NLP1_9GAMM</name>
<dbReference type="InterPro" id="IPR010359">
    <property type="entry name" value="IrrE_HExxH"/>
</dbReference>
<dbReference type="Pfam" id="PF06114">
    <property type="entry name" value="Peptidase_M78"/>
    <property type="match status" value="1"/>
</dbReference>
<dbReference type="AlphaFoldDB" id="A0A9E4NLP1"/>
<proteinExistence type="predicted"/>
<evidence type="ECO:0000259" key="1">
    <source>
        <dbReference type="Pfam" id="PF06114"/>
    </source>
</evidence>
<protein>
    <submittedName>
        <fullName evidence="2">ImmA/IrrE family metallo-endopeptidase</fullName>
    </submittedName>
</protein>
<evidence type="ECO:0000313" key="2">
    <source>
        <dbReference type="EMBL" id="MCG7979566.1"/>
    </source>
</evidence>
<dbReference type="EMBL" id="JAEPCR010000077">
    <property type="protein sequence ID" value="MCG7979566.1"/>
    <property type="molecule type" value="Genomic_DNA"/>
</dbReference>
<comment type="caution">
    <text evidence="2">The sequence shown here is derived from an EMBL/GenBank/DDBJ whole genome shotgun (WGS) entry which is preliminary data.</text>
</comment>
<accession>A0A9E4NLP1</accession>
<sequence>MTTSKYREAGYRVPEKDRPYIRALAHYLRDFIAAEYGIAGEVVNVVDLIQKWGYLRARGMLDNPDYRVVEDLALPGRDAEYRPRPDGYGPVDADDEFHCFLIRETIWDAATAGDPAASETLAHEVGHCVLQHPAPTHMRMYRDEIVDRLTDSEWQANTFMDEFLMDSRQITLRDGWKDIRDRFNVTQESAIRRIRELIYERRFPNERRG</sequence>
<feature type="domain" description="IrrE N-terminal-like" evidence="1">
    <location>
        <begin position="118"/>
        <end position="194"/>
    </location>
</feature>
<reference evidence="2" key="1">
    <citation type="journal article" date="2021" name="Proc. Natl. Acad. Sci. U.S.A.">
        <title>Global biogeography of chemosynthetic symbionts reveals both localized and globally distributed symbiont groups. .</title>
        <authorList>
            <person name="Osvatic J.T."/>
            <person name="Wilkins L.G.E."/>
            <person name="Leibrecht L."/>
            <person name="Leray M."/>
            <person name="Zauner S."/>
            <person name="Polzin J."/>
            <person name="Camacho Y."/>
            <person name="Gros O."/>
            <person name="van Gils J.A."/>
            <person name="Eisen J.A."/>
            <person name="Petersen J.M."/>
            <person name="Yuen B."/>
        </authorList>
    </citation>
    <scope>NUCLEOTIDE SEQUENCE</scope>
    <source>
        <strain evidence="2">MAGclacostrist055</strain>
    </source>
</reference>
<dbReference type="Proteomes" id="UP000886674">
    <property type="component" value="Unassembled WGS sequence"/>
</dbReference>
<organism evidence="2 3">
    <name type="scientific">Candidatus Thiodiazotropha taylori</name>
    <dbReference type="NCBI Taxonomy" id="2792791"/>
    <lineage>
        <taxon>Bacteria</taxon>
        <taxon>Pseudomonadati</taxon>
        <taxon>Pseudomonadota</taxon>
        <taxon>Gammaproteobacteria</taxon>
        <taxon>Chromatiales</taxon>
        <taxon>Sedimenticolaceae</taxon>
        <taxon>Candidatus Thiodiazotropha</taxon>
    </lineage>
</organism>
<gene>
    <name evidence="2" type="ORF">JAY77_15665</name>
</gene>